<dbReference type="InterPro" id="IPR014008">
    <property type="entry name" value="Cbl_synth_MTase_CbiT"/>
</dbReference>
<dbReference type="PANTHER" id="PTHR43182:SF1">
    <property type="entry name" value="COBALT-PRECORRIN-7 C(5)-METHYLTRANSFERASE"/>
    <property type="match status" value="1"/>
</dbReference>
<dbReference type="Gene3D" id="3.40.50.150">
    <property type="entry name" value="Vaccinia Virus protein VP39"/>
    <property type="match status" value="1"/>
</dbReference>
<dbReference type="CDD" id="cd02440">
    <property type="entry name" value="AdoMet_MTases"/>
    <property type="match status" value="1"/>
</dbReference>
<dbReference type="GeneID" id="64218106"/>
<evidence type="ECO:0000256" key="5">
    <source>
        <dbReference type="ARBA" id="ARBA00022691"/>
    </source>
</evidence>
<protein>
    <submittedName>
        <fullName evidence="7">Putative cobalt-precorrin-6Y C(15)-methyltransferase CbiT</fullName>
        <ecNumber evidence="7">2.1.1.-</ecNumber>
    </submittedName>
</protein>
<organism evidence="7 8">
    <name type="scientific">Paenibacillus larvae subsp. larvae</name>
    <dbReference type="NCBI Taxonomy" id="147375"/>
    <lineage>
        <taxon>Bacteria</taxon>
        <taxon>Bacillati</taxon>
        <taxon>Bacillota</taxon>
        <taxon>Bacilli</taxon>
        <taxon>Bacillales</taxon>
        <taxon>Paenibacillaceae</taxon>
        <taxon>Paenibacillus</taxon>
    </lineage>
</organism>
<evidence type="ECO:0000256" key="3">
    <source>
        <dbReference type="ARBA" id="ARBA00022603"/>
    </source>
</evidence>
<evidence type="ECO:0000313" key="7">
    <source>
        <dbReference type="EMBL" id="AVF25510.1"/>
    </source>
</evidence>
<dbReference type="InterPro" id="IPR050714">
    <property type="entry name" value="Cobalamin_biosynth_MTase"/>
</dbReference>
<sequence>MRDEVFIRGKTPMTKAEVRAVSIDKLSIDGNSRRFLDVGAGTGSVALQVARMFPHVSVTAIERSGEALALIEQNRQQLLLENVDIISAEAPIPLENTVFDAIFIGGSGGKLAEIIDWSHTLLKPGGQLVLNFILAENVLEAAACLEKGPWHEVEVIQLEVSKWHELGKGHYFKPQNPTFIIACQKERSGTA</sequence>
<dbReference type="GO" id="GO:0009236">
    <property type="term" value="P:cobalamin biosynthetic process"/>
    <property type="evidence" value="ECO:0007669"/>
    <property type="project" value="UniProtKB-UniPathway"/>
</dbReference>
<dbReference type="UniPathway" id="UPA00148"/>
<dbReference type="EMBL" id="CP019655">
    <property type="protein sequence ID" value="AVF25510.1"/>
    <property type="molecule type" value="Genomic_DNA"/>
</dbReference>
<dbReference type="InterPro" id="IPR029063">
    <property type="entry name" value="SAM-dependent_MTases_sf"/>
</dbReference>
<dbReference type="Proteomes" id="UP000239833">
    <property type="component" value="Chromosome"/>
</dbReference>
<dbReference type="InterPro" id="IPR025714">
    <property type="entry name" value="Methyltranfer_dom"/>
</dbReference>
<dbReference type="GO" id="GO:0008276">
    <property type="term" value="F:protein methyltransferase activity"/>
    <property type="evidence" value="ECO:0007669"/>
    <property type="project" value="InterPro"/>
</dbReference>
<evidence type="ECO:0000313" key="8">
    <source>
        <dbReference type="Proteomes" id="UP000239833"/>
    </source>
</evidence>
<reference evidence="8" key="1">
    <citation type="submission" date="2017-02" db="EMBL/GenBank/DDBJ databases">
        <title>Delineation of Paenibacillus larvae strains originating from foulbrood outbreaks.</title>
        <authorList>
            <person name="Beims H."/>
            <person name="Bunk B."/>
            <person name="Sproeer C."/>
            <person name="Mohr K.I."/>
            <person name="Pradella S."/>
            <person name="Guenther G."/>
            <person name="Rohde M."/>
            <person name="von der Ohe W."/>
            <person name="Steinert M."/>
        </authorList>
    </citation>
    <scope>NUCLEOTIDE SEQUENCE [LARGE SCALE GENOMIC DNA]</scope>
    <source>
        <strain evidence="8">Eric_III</strain>
    </source>
</reference>
<dbReference type="PANTHER" id="PTHR43182">
    <property type="entry name" value="COBALT-PRECORRIN-6B C(15)-METHYLTRANSFERASE (DECARBOXYLATING)"/>
    <property type="match status" value="1"/>
</dbReference>
<keyword evidence="5" id="KW-0949">S-adenosyl-L-methionine</keyword>
<dbReference type="NCBIfam" id="NF006138">
    <property type="entry name" value="PRK08287.1"/>
    <property type="match status" value="1"/>
</dbReference>
<dbReference type="NCBIfam" id="TIGR02469">
    <property type="entry name" value="CbiT"/>
    <property type="match status" value="1"/>
</dbReference>
<dbReference type="STRING" id="147375.BXP28_22345"/>
<dbReference type="Pfam" id="PF13847">
    <property type="entry name" value="Methyltransf_31"/>
    <property type="match status" value="1"/>
</dbReference>
<evidence type="ECO:0000256" key="4">
    <source>
        <dbReference type="ARBA" id="ARBA00022679"/>
    </source>
</evidence>
<name>A0A2L1TXV2_9BACL</name>
<proteinExistence type="predicted"/>
<dbReference type="SUPFAM" id="SSF53335">
    <property type="entry name" value="S-adenosyl-L-methionine-dependent methyltransferases"/>
    <property type="match status" value="1"/>
</dbReference>
<evidence type="ECO:0000256" key="2">
    <source>
        <dbReference type="ARBA" id="ARBA00022573"/>
    </source>
</evidence>
<keyword evidence="2" id="KW-0169">Cobalamin biosynthesis</keyword>
<dbReference type="AlphaFoldDB" id="A0A2L1TXV2"/>
<dbReference type="EC" id="2.1.1.-" evidence="7"/>
<dbReference type="GO" id="GO:0032259">
    <property type="term" value="P:methylation"/>
    <property type="evidence" value="ECO:0007669"/>
    <property type="project" value="UniProtKB-KW"/>
</dbReference>
<keyword evidence="4 7" id="KW-0808">Transferase</keyword>
<keyword evidence="3 7" id="KW-0489">Methyltransferase</keyword>
<dbReference type="RefSeq" id="WP_077997088.1">
    <property type="nucleotide sequence ID" value="NZ_CP019655.1"/>
</dbReference>
<comment type="pathway">
    <text evidence="1">Cofactor biosynthesis; adenosylcobalamin biosynthesis.</text>
</comment>
<accession>A0A2L1TXV2</accession>
<gene>
    <name evidence="7" type="primary">cbiT</name>
    <name evidence="7" type="ORF">ERICIII_01315</name>
</gene>
<evidence type="ECO:0000256" key="1">
    <source>
        <dbReference type="ARBA" id="ARBA00004953"/>
    </source>
</evidence>
<feature type="domain" description="Methyltransferase" evidence="6">
    <location>
        <begin position="33"/>
        <end position="148"/>
    </location>
</feature>
<evidence type="ECO:0000259" key="6">
    <source>
        <dbReference type="Pfam" id="PF13847"/>
    </source>
</evidence>